<evidence type="ECO:0000313" key="3">
    <source>
        <dbReference type="Proteomes" id="UP001286313"/>
    </source>
</evidence>
<dbReference type="AlphaFoldDB" id="A0AAE1GII5"/>
<dbReference type="PANTHER" id="PTHR34239:SF2">
    <property type="entry name" value="TRANSPOSABLE ELEMENT P TRANSPOSASE_THAP9 CONSERVED DOMAIN-CONTAINING PROTEIN"/>
    <property type="match status" value="1"/>
</dbReference>
<evidence type="ECO:0000256" key="1">
    <source>
        <dbReference type="SAM" id="MobiDB-lite"/>
    </source>
</evidence>
<keyword evidence="3" id="KW-1185">Reference proteome</keyword>
<gene>
    <name evidence="2" type="ORF">Pcinc_003767</name>
</gene>
<feature type="region of interest" description="Disordered" evidence="1">
    <location>
        <begin position="130"/>
        <end position="149"/>
    </location>
</feature>
<evidence type="ECO:0000313" key="2">
    <source>
        <dbReference type="EMBL" id="KAK3892397.1"/>
    </source>
</evidence>
<organism evidence="2 3">
    <name type="scientific">Petrolisthes cinctipes</name>
    <name type="common">Flat porcelain crab</name>
    <dbReference type="NCBI Taxonomy" id="88211"/>
    <lineage>
        <taxon>Eukaryota</taxon>
        <taxon>Metazoa</taxon>
        <taxon>Ecdysozoa</taxon>
        <taxon>Arthropoda</taxon>
        <taxon>Crustacea</taxon>
        <taxon>Multicrustacea</taxon>
        <taxon>Malacostraca</taxon>
        <taxon>Eumalacostraca</taxon>
        <taxon>Eucarida</taxon>
        <taxon>Decapoda</taxon>
        <taxon>Pleocyemata</taxon>
        <taxon>Anomura</taxon>
        <taxon>Galatheoidea</taxon>
        <taxon>Porcellanidae</taxon>
        <taxon>Petrolisthes</taxon>
    </lineage>
</organism>
<feature type="region of interest" description="Disordered" evidence="1">
    <location>
        <begin position="1"/>
        <end position="26"/>
    </location>
</feature>
<protein>
    <submittedName>
        <fullName evidence="2">Uncharacterized protein</fullName>
    </submittedName>
</protein>
<proteinExistence type="predicted"/>
<feature type="region of interest" description="Disordered" evidence="1">
    <location>
        <begin position="42"/>
        <end position="94"/>
    </location>
</feature>
<dbReference type="PANTHER" id="PTHR34239">
    <property type="entry name" value="APPLE DOMAIN-CONTAINING PROTEIN"/>
    <property type="match status" value="1"/>
</dbReference>
<comment type="caution">
    <text evidence="2">The sequence shown here is derived from an EMBL/GenBank/DDBJ whole genome shotgun (WGS) entry which is preliminary data.</text>
</comment>
<reference evidence="2" key="1">
    <citation type="submission" date="2023-10" db="EMBL/GenBank/DDBJ databases">
        <title>Genome assemblies of two species of porcelain crab, Petrolisthes cinctipes and Petrolisthes manimaculis (Anomura: Porcellanidae).</title>
        <authorList>
            <person name="Angst P."/>
        </authorList>
    </citation>
    <scope>NUCLEOTIDE SEQUENCE</scope>
    <source>
        <strain evidence="2">PB745_01</strain>
        <tissue evidence="2">Gill</tissue>
    </source>
</reference>
<dbReference type="EMBL" id="JAWQEG010000261">
    <property type="protein sequence ID" value="KAK3892397.1"/>
    <property type="molecule type" value="Genomic_DNA"/>
</dbReference>
<dbReference type="Proteomes" id="UP001286313">
    <property type="component" value="Unassembled WGS sequence"/>
</dbReference>
<sequence length="425" mass="47514">MPAQPAPRQFATSPRSVNTSHQTTTTSLCFFRHSPRSLAWCEKVSPERDTKKKKFSHEGGPSQSPVECASPPSLPGPNGVNITPTENSSKDDTYDRLSGLITGLFEKLDRKSEANVLKCSNTDYSVFHEVSPSESEEREIPENVPDPMDELDTFNCGQDNREAEEDNAGFLKVLDELSGHFHGEEEKGEPLTDRLASILNSSLRRRPTSEGVKMTCSKIRLPSNVPNLTVPATNTAITKAMSVGGKLIDARLFHTNGLISKALIRVAECISDIGEKKSKTINCYLEGLNNSLRLLTSVVNYIHHLRKEVARIHVHDRALAELCKWECEVWFPMALQLLEEAPLLLPHSPLVLPQNPSLSHPRAQKLILTAMVLSGKPTKIKTFRQKLPSFFLHRGEKAQNYNMGRISRDGCHFVSEEKLIHFRHL</sequence>
<name>A0AAE1GII5_PETCI</name>
<feature type="compositionally biased region" description="Polar residues" evidence="1">
    <location>
        <begin position="10"/>
        <end position="26"/>
    </location>
</feature>
<accession>A0AAE1GII5</accession>